<dbReference type="PANTHER" id="PTHR35894:SF1">
    <property type="entry name" value="PHOSPHORIBULOKINASE _ URIDINE KINASE FAMILY"/>
    <property type="match status" value="1"/>
</dbReference>
<dbReference type="Gene3D" id="3.40.50.300">
    <property type="entry name" value="P-loop containing nucleotide triphosphate hydrolases"/>
    <property type="match status" value="1"/>
</dbReference>
<reference evidence="3" key="1">
    <citation type="submission" date="2015-01" db="EMBL/GenBank/DDBJ databases">
        <authorList>
            <person name="Manzoor Shahid"/>
            <person name="Zubair Saima"/>
        </authorList>
    </citation>
    <scope>NUCLEOTIDE SEQUENCE [LARGE SCALE GENOMIC DNA]</scope>
    <source>
        <strain evidence="3">Sp3</strain>
    </source>
</reference>
<dbReference type="InterPro" id="IPR003593">
    <property type="entry name" value="AAA+_ATPase"/>
</dbReference>
<keyword evidence="3" id="KW-1185">Reference proteome</keyword>
<dbReference type="Proteomes" id="UP000046155">
    <property type="component" value="Unassembled WGS sequence"/>
</dbReference>
<evidence type="ECO:0000259" key="1">
    <source>
        <dbReference type="SMART" id="SM00382"/>
    </source>
</evidence>
<feature type="domain" description="AAA+ ATPase" evidence="1">
    <location>
        <begin position="38"/>
        <end position="195"/>
    </location>
</feature>
<dbReference type="InterPro" id="IPR027417">
    <property type="entry name" value="P-loop_NTPase"/>
</dbReference>
<dbReference type="PANTHER" id="PTHR35894">
    <property type="entry name" value="GENERAL SECRETION PATHWAY PROTEIN A-RELATED"/>
    <property type="match status" value="1"/>
</dbReference>
<name>A0A0B7MKQ6_9FIRM</name>
<dbReference type="SUPFAM" id="SSF52540">
    <property type="entry name" value="P-loop containing nucleoside triphosphate hydrolases"/>
    <property type="match status" value="1"/>
</dbReference>
<proteinExistence type="predicted"/>
<dbReference type="InterPro" id="IPR052026">
    <property type="entry name" value="ExeA_AAA_ATPase_DNA-bind"/>
</dbReference>
<dbReference type="GO" id="GO:0016887">
    <property type="term" value="F:ATP hydrolysis activity"/>
    <property type="evidence" value="ECO:0007669"/>
    <property type="project" value="InterPro"/>
</dbReference>
<organism evidence="2 3">
    <name type="scientific">Syntrophaceticus schinkii</name>
    <dbReference type="NCBI Taxonomy" id="499207"/>
    <lineage>
        <taxon>Bacteria</taxon>
        <taxon>Bacillati</taxon>
        <taxon>Bacillota</taxon>
        <taxon>Clostridia</taxon>
        <taxon>Thermoanaerobacterales</taxon>
        <taxon>Thermoanaerobacterales Family III. Incertae Sedis</taxon>
        <taxon>Syntrophaceticus</taxon>
    </lineage>
</organism>
<protein>
    <recommendedName>
        <fullName evidence="1">AAA+ ATPase domain-containing protein</fullName>
    </recommendedName>
</protein>
<dbReference type="EMBL" id="CDRZ01000169">
    <property type="protein sequence ID" value="CEO88748.1"/>
    <property type="molecule type" value="Genomic_DNA"/>
</dbReference>
<evidence type="ECO:0000313" key="2">
    <source>
        <dbReference type="EMBL" id="CEO88748.1"/>
    </source>
</evidence>
<dbReference type="Pfam" id="PF13401">
    <property type="entry name" value="AAA_22"/>
    <property type="match status" value="1"/>
</dbReference>
<dbReference type="CDD" id="cd00009">
    <property type="entry name" value="AAA"/>
    <property type="match status" value="1"/>
</dbReference>
<dbReference type="AlphaFoldDB" id="A0A0B7MKQ6"/>
<dbReference type="InterPro" id="IPR049945">
    <property type="entry name" value="AAA_22"/>
</dbReference>
<evidence type="ECO:0000313" key="3">
    <source>
        <dbReference type="Proteomes" id="UP000046155"/>
    </source>
</evidence>
<gene>
    <name evidence="2" type="ORF">SSCH_2500002</name>
</gene>
<sequence length="269" mass="30735">METENKLVPFSRNPKNEMLFGSSAYMEALARMQLMVQHRYFGVLTGEVGSGKSTLVRHLVQTLDPMRYQVIYLSQAGMKPRDFYGEMLRHLGEEPLFSLTKAKRLFEEVLRTRVEQGDKSLVVIIDEAQDITPAMLLELRFALNQQMDSVSLFTLILVGQSELRRTLRKNKFEAVAQRIQLRFHLTGLTEEESADYIRHQMKTAAMTSPLFSDSALQLIYSATQGIHRLINHICTYALYDAQQRGSDVVEDKDIGRILADMERQRGTAG</sequence>
<dbReference type="SMART" id="SM00382">
    <property type="entry name" value="AAA"/>
    <property type="match status" value="1"/>
</dbReference>
<accession>A0A0B7MKQ6</accession>